<proteinExistence type="inferred from homology"/>
<protein>
    <submittedName>
        <fullName evidence="3">Serpin family protein</fullName>
    </submittedName>
</protein>
<organism evidence="3">
    <name type="scientific">Roseihalotalea indica</name>
    <dbReference type="NCBI Taxonomy" id="2867963"/>
    <lineage>
        <taxon>Bacteria</taxon>
        <taxon>Pseudomonadati</taxon>
        <taxon>Bacteroidota</taxon>
        <taxon>Cytophagia</taxon>
        <taxon>Cytophagales</taxon>
        <taxon>Catalimonadaceae</taxon>
        <taxon>Roseihalotalea</taxon>
    </lineage>
</organism>
<sequence length="421" mass="47398">MKYISLPQRSLILFIFIFLTSSQCREEPLADMKNPPDLRPLSATTETLVETSNNFAIDLFRSIQQENTSENVFISPLSVDIALHMTVNGGSGDTKAVMKETLGVVTMSDEEVNQAAKSLTDQLLGMDRQVILSIANSIWYQDVLTLQPGFDALIQNFYDGRIEGLSFTNPEAKETINDWVEDKTQGKIKNLIEEITPDDVMFLINAIYFKANWQYQFDPSQTHDEPFYLADGTSVPVKMMSNKGTKLHFLYREDLQLLDIPYGNGQFSMTIVLPQGDHSVDELIDQLSEEKVADWLGQADTTTTQLMLPKFKTEFKLDLKDVLAGMGMELPFTPDASFHNFFAQNIGENLYIDRVIHQSFIEVAEEGSEAAAATAVVISYRSSNSSPEPTVIRVDRPFVYFIREKHTQAILFAGTMLNPSH</sequence>
<dbReference type="Gene3D" id="3.30.497.10">
    <property type="entry name" value="Antithrombin, subunit I, domain 2"/>
    <property type="match status" value="1"/>
</dbReference>
<accession>A0AA49JG46</accession>
<dbReference type="PANTHER" id="PTHR11461">
    <property type="entry name" value="SERINE PROTEASE INHIBITOR, SERPIN"/>
    <property type="match status" value="1"/>
</dbReference>
<reference evidence="3" key="1">
    <citation type="journal article" date="2023" name="Comput. Struct. Biotechnol. J.">
        <title>Discovery of a novel marine Bacteroidetes with a rich repertoire of carbohydrate-active enzymes.</title>
        <authorList>
            <person name="Chen B."/>
            <person name="Liu G."/>
            <person name="Chen Q."/>
            <person name="Wang H."/>
            <person name="Liu L."/>
            <person name="Tang K."/>
        </authorList>
    </citation>
    <scope>NUCLEOTIDE SEQUENCE</scope>
    <source>
        <strain evidence="3">TK19036</strain>
    </source>
</reference>
<dbReference type="InterPro" id="IPR042178">
    <property type="entry name" value="Serpin_sf_1"/>
</dbReference>
<reference evidence="3" key="2">
    <citation type="journal article" date="2024" name="Antonie Van Leeuwenhoek">
        <title>Roseihalotalea indica gen. nov., sp. nov., a halophilic Bacteroidetes from mesopelagic Southwest Indian Ocean with higher carbohydrate metabolic potential.</title>
        <authorList>
            <person name="Chen B."/>
            <person name="Zhang M."/>
            <person name="Lin D."/>
            <person name="Ye J."/>
            <person name="Tang K."/>
        </authorList>
    </citation>
    <scope>NUCLEOTIDE SEQUENCE</scope>
    <source>
        <strain evidence="3">TK19036</strain>
    </source>
</reference>
<dbReference type="CDD" id="cd19588">
    <property type="entry name" value="serpin_miropin-like"/>
    <property type="match status" value="1"/>
</dbReference>
<comment type="similarity">
    <text evidence="1">Belongs to the serpin family.</text>
</comment>
<dbReference type="EMBL" id="CP120682">
    <property type="protein sequence ID" value="WKN39401.1"/>
    <property type="molecule type" value="Genomic_DNA"/>
</dbReference>
<dbReference type="InterPro" id="IPR023796">
    <property type="entry name" value="Serpin_dom"/>
</dbReference>
<dbReference type="Pfam" id="PF00079">
    <property type="entry name" value="Serpin"/>
    <property type="match status" value="1"/>
</dbReference>
<dbReference type="InterPro" id="IPR036186">
    <property type="entry name" value="Serpin_sf"/>
</dbReference>
<dbReference type="GO" id="GO:0004867">
    <property type="term" value="F:serine-type endopeptidase inhibitor activity"/>
    <property type="evidence" value="ECO:0007669"/>
    <property type="project" value="InterPro"/>
</dbReference>
<evidence type="ECO:0000313" key="3">
    <source>
        <dbReference type="EMBL" id="WKN39401.1"/>
    </source>
</evidence>
<dbReference type="InterPro" id="IPR023795">
    <property type="entry name" value="Serpin_CS"/>
</dbReference>
<evidence type="ECO:0000256" key="1">
    <source>
        <dbReference type="RuleBase" id="RU000411"/>
    </source>
</evidence>
<gene>
    <name evidence="3" type="ORF">K4G66_11935</name>
</gene>
<dbReference type="PANTHER" id="PTHR11461:SF211">
    <property type="entry name" value="GH10112P-RELATED"/>
    <property type="match status" value="1"/>
</dbReference>
<dbReference type="InterPro" id="IPR042185">
    <property type="entry name" value="Serpin_sf_2"/>
</dbReference>
<dbReference type="AlphaFoldDB" id="A0AA49JG46"/>
<name>A0AA49JG46_9BACT</name>
<evidence type="ECO:0000259" key="2">
    <source>
        <dbReference type="SMART" id="SM00093"/>
    </source>
</evidence>
<dbReference type="PROSITE" id="PS00284">
    <property type="entry name" value="SERPIN"/>
    <property type="match status" value="1"/>
</dbReference>
<feature type="domain" description="Serpin" evidence="2">
    <location>
        <begin position="57"/>
        <end position="419"/>
    </location>
</feature>
<dbReference type="SUPFAM" id="SSF56574">
    <property type="entry name" value="Serpins"/>
    <property type="match status" value="1"/>
</dbReference>
<dbReference type="Gene3D" id="2.30.39.10">
    <property type="entry name" value="Alpha-1-antitrypsin, domain 1"/>
    <property type="match status" value="1"/>
</dbReference>
<dbReference type="SMART" id="SM00093">
    <property type="entry name" value="SERPIN"/>
    <property type="match status" value="1"/>
</dbReference>
<dbReference type="GO" id="GO:0005615">
    <property type="term" value="C:extracellular space"/>
    <property type="evidence" value="ECO:0007669"/>
    <property type="project" value="InterPro"/>
</dbReference>
<dbReference type="InterPro" id="IPR000215">
    <property type="entry name" value="Serpin_fam"/>
</dbReference>